<dbReference type="InterPro" id="IPR025487">
    <property type="entry name" value="DUF4379"/>
</dbReference>
<proteinExistence type="predicted"/>
<gene>
    <name evidence="2" type="ORF">ABI908_04090</name>
</gene>
<accession>A0ABV0IPT9</accession>
<name>A0ABV0IPT9_9NEIS</name>
<dbReference type="Pfam" id="PF14311">
    <property type="entry name" value="DUF4379"/>
    <property type="match status" value="1"/>
</dbReference>
<evidence type="ECO:0000313" key="2">
    <source>
        <dbReference type="EMBL" id="MEO9383299.1"/>
    </source>
</evidence>
<dbReference type="RefSeq" id="WP_145964083.1">
    <property type="nucleotide sequence ID" value="NZ_CP029495.1"/>
</dbReference>
<comment type="caution">
    <text evidence="2">The sequence shown here is derived from an EMBL/GenBank/DDBJ whole genome shotgun (WGS) entry which is preliminary data.</text>
</comment>
<evidence type="ECO:0000259" key="1">
    <source>
        <dbReference type="Pfam" id="PF14311"/>
    </source>
</evidence>
<keyword evidence="3" id="KW-1185">Reference proteome</keyword>
<sequence>MKRCAHFDELPPAVKAAIEAWKPCEDISRQSPDRIACLQGLREIAAAWGGACGADRYQNMHVHMPFRCANGHDFESTPTTILSGQFCPSCHDRKGRMAAEIEAFVAAKGWRSLSEYKHSSTRMLWRCEHGHEWRVRWETVRSGHGCPHCYRLRRCHSLEDMQALARERGGECLSERYINIRTPMLWQCEKGHVWSIPASSVLTGRWCAACWALRRITSVRNRTRRRYEADGPRG</sequence>
<feature type="domain" description="Treble clef zinc finger" evidence="1">
    <location>
        <begin position="117"/>
        <end position="151"/>
    </location>
</feature>
<dbReference type="EMBL" id="JBDXMI010000001">
    <property type="protein sequence ID" value="MEO9383299.1"/>
    <property type="molecule type" value="Genomic_DNA"/>
</dbReference>
<evidence type="ECO:0000313" key="3">
    <source>
        <dbReference type="Proteomes" id="UP001462502"/>
    </source>
</evidence>
<dbReference type="Proteomes" id="UP001462502">
    <property type="component" value="Unassembled WGS sequence"/>
</dbReference>
<protein>
    <recommendedName>
        <fullName evidence="1">Treble clef zinc finger domain-containing protein</fullName>
    </recommendedName>
</protein>
<organism evidence="2 3">
    <name type="scientific">Chromobacterium phragmitis</name>
    <dbReference type="NCBI Taxonomy" id="2202141"/>
    <lineage>
        <taxon>Bacteria</taxon>
        <taxon>Pseudomonadati</taxon>
        <taxon>Pseudomonadota</taxon>
        <taxon>Betaproteobacteria</taxon>
        <taxon>Neisseriales</taxon>
        <taxon>Chromobacteriaceae</taxon>
        <taxon>Chromobacterium</taxon>
    </lineage>
</organism>
<reference evidence="2 3" key="1">
    <citation type="submission" date="2024-05" db="EMBL/GenBank/DDBJ databases">
        <authorList>
            <person name="De Oliveira J.P."/>
            <person name="Noriler S.A."/>
            <person name="De Oliveira A.G."/>
            <person name="Sipoli D.S."/>
        </authorList>
    </citation>
    <scope>NUCLEOTIDE SEQUENCE [LARGE SCALE GENOMIC DNA]</scope>
    <source>
        <strain evidence="2 3">LABIM192</strain>
    </source>
</reference>